<organism evidence="2 3">
    <name type="scientific">Alteromonas australica</name>
    <dbReference type="NCBI Taxonomy" id="589873"/>
    <lineage>
        <taxon>Bacteria</taxon>
        <taxon>Pseudomonadati</taxon>
        <taxon>Pseudomonadota</taxon>
        <taxon>Gammaproteobacteria</taxon>
        <taxon>Alteromonadales</taxon>
        <taxon>Alteromonadaceae</taxon>
        <taxon>Alteromonas/Salinimonas group</taxon>
        <taxon>Alteromonas</taxon>
    </lineage>
</organism>
<dbReference type="GeneID" id="78255879"/>
<dbReference type="Proteomes" id="UP000056090">
    <property type="component" value="Chromosome"/>
</dbReference>
<evidence type="ECO:0000259" key="1">
    <source>
        <dbReference type="Pfam" id="PF04765"/>
    </source>
</evidence>
<gene>
    <name evidence="2" type="ORF">EP13_13300</name>
</gene>
<evidence type="ECO:0000313" key="2">
    <source>
        <dbReference type="EMBL" id="AIF99583.1"/>
    </source>
</evidence>
<dbReference type="KEGG" id="aal:EP13_13300"/>
<dbReference type="eggNOG" id="COG1216">
    <property type="taxonomic scope" value="Bacteria"/>
</dbReference>
<dbReference type="AlphaFoldDB" id="A0A075P1D9"/>
<evidence type="ECO:0000313" key="3">
    <source>
        <dbReference type="Proteomes" id="UP000056090"/>
    </source>
</evidence>
<sequence length="249" mass="28662">MKPYVVYSVITGAYDKLLPLDIAESDVDYILIVDNAFSGEVPPGWNLMKLPESSLSHKDLNRYIKMHPHLLFPQYECSVYVDGNIQVVSALKDVIDNALASKDIALYKHYKRDDVYSEASECLELGLDYFWRVIPQMARYKANGFQGNALYEASVIFRRHHSCDLKRAMELWWKEYLGNARRDQLSLTFCLSTANVIVNNLGISDPRIEQKYFVKKTHAVYRPDKLSVRLTAKLNKLLLAVLPQKKLVK</sequence>
<keyword evidence="3" id="KW-1185">Reference proteome</keyword>
<dbReference type="EMBL" id="CP008849">
    <property type="protein sequence ID" value="AIF99583.1"/>
    <property type="molecule type" value="Genomic_DNA"/>
</dbReference>
<dbReference type="InterPro" id="IPR048354">
    <property type="entry name" value="TOD1_MUCI70_glycTrfase_dom"/>
</dbReference>
<protein>
    <recommendedName>
        <fullName evidence="1">TOD1/MUCI70 glycosyltransferase-like domain-containing protein</fullName>
    </recommendedName>
</protein>
<dbReference type="Pfam" id="PF04765">
    <property type="entry name" value="TOD1_MUCI70"/>
    <property type="match status" value="1"/>
</dbReference>
<reference evidence="2 3" key="1">
    <citation type="submission" date="2014-06" db="EMBL/GenBank/DDBJ databases">
        <title>Genomes of Alteromonas australica, a world apart.</title>
        <authorList>
            <person name="Gonzaga A."/>
            <person name="Lopez-Perez M."/>
            <person name="Rodriguez-Valera F."/>
        </authorList>
    </citation>
    <scope>NUCLEOTIDE SEQUENCE [LARGE SCALE GENOMIC DNA]</scope>
    <source>
        <strain evidence="2 3">H 17</strain>
    </source>
</reference>
<feature type="domain" description="TOD1/MUCI70 glycosyltransferase-like" evidence="1">
    <location>
        <begin position="58"/>
        <end position="192"/>
    </location>
</feature>
<dbReference type="RefSeq" id="WP_044057661.1">
    <property type="nucleotide sequence ID" value="NZ_CBCSKJ010000002.1"/>
</dbReference>
<proteinExistence type="predicted"/>
<name>A0A075P1D9_9ALTE</name>
<accession>A0A075P1D9</accession>